<dbReference type="Proteomes" id="UP000257014">
    <property type="component" value="Unassembled WGS sequence"/>
</dbReference>
<proteinExistence type="predicted"/>
<protein>
    <recommendedName>
        <fullName evidence="3">MacB-like periplasmic core domain-containing protein</fullName>
    </recommendedName>
</protein>
<dbReference type="EMBL" id="QEWE01000033">
    <property type="protein sequence ID" value="REJ25214.1"/>
    <property type="molecule type" value="Genomic_DNA"/>
</dbReference>
<name>A0A3E0JZ47_9BACI</name>
<evidence type="ECO:0000313" key="2">
    <source>
        <dbReference type="Proteomes" id="UP000257014"/>
    </source>
</evidence>
<gene>
    <name evidence="1" type="ORF">C6P37_15050</name>
</gene>
<accession>A0A3E0JZ47</accession>
<sequence length="146" mass="16346">MIKMAWKRIFNRKMHSMAAILAMAGIFTIVPLGLYVAKESKLTVEETISQYGRGSYDILVRPAGARTPIEKKLGVVEENYIGDGSGGISIAEWEEIKKHKDIEIAAPVASLGYFAGNRTSVGLPLLEHPARFTWRFFTSNRLYIKK</sequence>
<evidence type="ECO:0008006" key="3">
    <source>
        <dbReference type="Google" id="ProtNLM"/>
    </source>
</evidence>
<comment type="caution">
    <text evidence="1">The sequence shown here is derived from an EMBL/GenBank/DDBJ whole genome shotgun (WGS) entry which is preliminary data.</text>
</comment>
<dbReference type="RefSeq" id="WP_276644591.1">
    <property type="nucleotide sequence ID" value="NZ_QEWE01000033.1"/>
</dbReference>
<evidence type="ECO:0000313" key="1">
    <source>
        <dbReference type="EMBL" id="REJ25214.1"/>
    </source>
</evidence>
<reference evidence="1 2" key="1">
    <citation type="submission" date="2018-03" db="EMBL/GenBank/DDBJ databases">
        <authorList>
            <person name="Keele B.F."/>
        </authorList>
    </citation>
    <scope>NUCLEOTIDE SEQUENCE [LARGE SCALE GENOMIC DNA]</scope>
    <source>
        <strain evidence="1">ZCTH4_d</strain>
    </source>
</reference>
<organism evidence="1 2">
    <name type="scientific">Caldibacillus debilis</name>
    <dbReference type="NCBI Taxonomy" id="301148"/>
    <lineage>
        <taxon>Bacteria</taxon>
        <taxon>Bacillati</taxon>
        <taxon>Bacillota</taxon>
        <taxon>Bacilli</taxon>
        <taxon>Bacillales</taxon>
        <taxon>Bacillaceae</taxon>
        <taxon>Caldibacillus</taxon>
    </lineage>
</organism>
<dbReference type="AlphaFoldDB" id="A0A3E0JZ47"/>